<dbReference type="PROSITE" id="PS51186">
    <property type="entry name" value="GNAT"/>
    <property type="match status" value="1"/>
</dbReference>
<dbReference type="InterPro" id="IPR000182">
    <property type="entry name" value="GNAT_dom"/>
</dbReference>
<feature type="domain" description="N-acetyltransferase" evidence="1">
    <location>
        <begin position="1"/>
        <end position="93"/>
    </location>
</feature>
<dbReference type="AlphaFoldDB" id="A0A9W6R1E8"/>
<name>A0A9W6R1E8_9PSEU</name>
<gene>
    <name evidence="2" type="ORF">Atai01_32320</name>
</gene>
<sequence length="96" mass="10429">MGGVPVGLLNLVAAGDGLVEAGLLVADTWQRQGIATHLLTTELTRRRWAGWTVRATVQPDNLAMQALLQRQRLGPCRLVSADRDQLDYDIVLPALA</sequence>
<dbReference type="InterPro" id="IPR016181">
    <property type="entry name" value="Acyl_CoA_acyltransferase"/>
</dbReference>
<evidence type="ECO:0000313" key="3">
    <source>
        <dbReference type="Proteomes" id="UP001165136"/>
    </source>
</evidence>
<keyword evidence="3" id="KW-1185">Reference proteome</keyword>
<dbReference type="SUPFAM" id="SSF55729">
    <property type="entry name" value="Acyl-CoA N-acyltransferases (Nat)"/>
    <property type="match status" value="1"/>
</dbReference>
<proteinExistence type="predicted"/>
<reference evidence="2" key="1">
    <citation type="submission" date="2023-03" db="EMBL/GenBank/DDBJ databases">
        <title>Amycolatopsis taiwanensis NBRC 103393.</title>
        <authorList>
            <person name="Ichikawa N."/>
            <person name="Sato H."/>
            <person name="Tonouchi N."/>
        </authorList>
    </citation>
    <scope>NUCLEOTIDE SEQUENCE</scope>
    <source>
        <strain evidence="2">NBRC 103393</strain>
    </source>
</reference>
<dbReference type="EMBL" id="BSTI01000006">
    <property type="protein sequence ID" value="GLY66613.1"/>
    <property type="molecule type" value="Genomic_DNA"/>
</dbReference>
<evidence type="ECO:0000259" key="1">
    <source>
        <dbReference type="PROSITE" id="PS51186"/>
    </source>
</evidence>
<comment type="caution">
    <text evidence="2">The sequence shown here is derived from an EMBL/GenBank/DDBJ whole genome shotgun (WGS) entry which is preliminary data.</text>
</comment>
<dbReference type="Pfam" id="PF00583">
    <property type="entry name" value="Acetyltransf_1"/>
    <property type="match status" value="1"/>
</dbReference>
<protein>
    <recommendedName>
        <fullName evidence="1">N-acetyltransferase domain-containing protein</fullName>
    </recommendedName>
</protein>
<accession>A0A9W6R1E8</accession>
<organism evidence="2 3">
    <name type="scientific">Amycolatopsis taiwanensis</name>
    <dbReference type="NCBI Taxonomy" id="342230"/>
    <lineage>
        <taxon>Bacteria</taxon>
        <taxon>Bacillati</taxon>
        <taxon>Actinomycetota</taxon>
        <taxon>Actinomycetes</taxon>
        <taxon>Pseudonocardiales</taxon>
        <taxon>Pseudonocardiaceae</taxon>
        <taxon>Amycolatopsis</taxon>
    </lineage>
</organism>
<dbReference type="Gene3D" id="3.40.630.30">
    <property type="match status" value="1"/>
</dbReference>
<dbReference type="Proteomes" id="UP001165136">
    <property type="component" value="Unassembled WGS sequence"/>
</dbReference>
<dbReference type="GO" id="GO:0016747">
    <property type="term" value="F:acyltransferase activity, transferring groups other than amino-acyl groups"/>
    <property type="evidence" value="ECO:0007669"/>
    <property type="project" value="InterPro"/>
</dbReference>
<evidence type="ECO:0000313" key="2">
    <source>
        <dbReference type="EMBL" id="GLY66613.1"/>
    </source>
</evidence>